<dbReference type="Proteomes" id="UP000193467">
    <property type="component" value="Unassembled WGS sequence"/>
</dbReference>
<protein>
    <submittedName>
        <fullName evidence="2">Uncharacterized protein</fullName>
    </submittedName>
</protein>
<feature type="compositionally biased region" description="Basic and acidic residues" evidence="1">
    <location>
        <begin position="122"/>
        <end position="134"/>
    </location>
</feature>
<dbReference type="InParanoid" id="A0A1Y2EUR0"/>
<sequence>MFLYTIDMQQISTQRHQRALHRRTERLTPNLPSTATLRPAQTAPNINRRRRKAAVHAATDIQPVLNASAPAQRPIAPPEHSSWLQRVVAALLRRRLRERCRRRRCLLSHELKGEVEMQRDRLAVSAERDGDFGRRGSKGSGEGGGSRERGKGSGRGRGRL</sequence>
<gene>
    <name evidence="2" type="ORF">BCR35DRAFT_306280</name>
</gene>
<comment type="caution">
    <text evidence="2">The sequence shown here is derived from an EMBL/GenBank/DDBJ whole genome shotgun (WGS) entry which is preliminary data.</text>
</comment>
<reference evidence="2 3" key="1">
    <citation type="submission" date="2016-07" db="EMBL/GenBank/DDBJ databases">
        <title>Pervasive Adenine N6-methylation of Active Genes in Fungi.</title>
        <authorList>
            <consortium name="DOE Joint Genome Institute"/>
            <person name="Mondo S.J."/>
            <person name="Dannebaum R.O."/>
            <person name="Kuo R.C."/>
            <person name="Labutti K."/>
            <person name="Haridas S."/>
            <person name="Kuo A."/>
            <person name="Salamov A."/>
            <person name="Ahrendt S.R."/>
            <person name="Lipzen A."/>
            <person name="Sullivan W."/>
            <person name="Andreopoulos W.B."/>
            <person name="Clum A."/>
            <person name="Lindquist E."/>
            <person name="Daum C."/>
            <person name="Ramamoorthy G.K."/>
            <person name="Gryganskyi A."/>
            <person name="Culley D."/>
            <person name="Magnuson J.K."/>
            <person name="James T.Y."/>
            <person name="O'Malley M.A."/>
            <person name="Stajich J.E."/>
            <person name="Spatafora J.W."/>
            <person name="Visel A."/>
            <person name="Grigoriev I.V."/>
        </authorList>
    </citation>
    <scope>NUCLEOTIDE SEQUENCE [LARGE SCALE GENOMIC DNA]</scope>
    <source>
        <strain evidence="2 3">62-1032</strain>
    </source>
</reference>
<accession>A0A1Y2EUR0</accession>
<evidence type="ECO:0000256" key="1">
    <source>
        <dbReference type="SAM" id="MobiDB-lite"/>
    </source>
</evidence>
<name>A0A1Y2EUR0_9BASI</name>
<feature type="region of interest" description="Disordered" evidence="1">
    <location>
        <begin position="122"/>
        <end position="160"/>
    </location>
</feature>
<dbReference type="AlphaFoldDB" id="A0A1Y2EUR0"/>
<organism evidence="2 3">
    <name type="scientific">Leucosporidium creatinivorum</name>
    <dbReference type="NCBI Taxonomy" id="106004"/>
    <lineage>
        <taxon>Eukaryota</taxon>
        <taxon>Fungi</taxon>
        <taxon>Dikarya</taxon>
        <taxon>Basidiomycota</taxon>
        <taxon>Pucciniomycotina</taxon>
        <taxon>Microbotryomycetes</taxon>
        <taxon>Leucosporidiales</taxon>
        <taxon>Leucosporidium</taxon>
    </lineage>
</organism>
<evidence type="ECO:0000313" key="2">
    <source>
        <dbReference type="EMBL" id="ORY75308.1"/>
    </source>
</evidence>
<dbReference type="EMBL" id="MCGR01000038">
    <property type="protein sequence ID" value="ORY75308.1"/>
    <property type="molecule type" value="Genomic_DNA"/>
</dbReference>
<proteinExistence type="predicted"/>
<keyword evidence="3" id="KW-1185">Reference proteome</keyword>
<evidence type="ECO:0000313" key="3">
    <source>
        <dbReference type="Proteomes" id="UP000193467"/>
    </source>
</evidence>